<dbReference type="GO" id="GO:0009190">
    <property type="term" value="P:cyclic nucleotide biosynthetic process"/>
    <property type="evidence" value="ECO:0007669"/>
    <property type="project" value="InterPro"/>
</dbReference>
<dbReference type="PANTHER" id="PTHR47691:SF3">
    <property type="entry name" value="HTH-TYPE TRANSCRIPTIONAL REGULATOR RV0890C-RELATED"/>
    <property type="match status" value="1"/>
</dbReference>
<organism evidence="2 3">
    <name type="scientific">Mycolicibacterium hodleri</name>
    <dbReference type="NCBI Taxonomy" id="49897"/>
    <lineage>
        <taxon>Bacteria</taxon>
        <taxon>Bacillati</taxon>
        <taxon>Actinomycetota</taxon>
        <taxon>Actinomycetes</taxon>
        <taxon>Mycobacteriales</taxon>
        <taxon>Mycobacteriaceae</taxon>
        <taxon>Mycolicibacterium</taxon>
    </lineage>
</organism>
<dbReference type="EMBL" id="RCZG01000014">
    <property type="protein sequence ID" value="TPG29812.1"/>
    <property type="molecule type" value="Genomic_DNA"/>
</dbReference>
<comment type="caution">
    <text evidence="2">The sequence shown here is derived from an EMBL/GenBank/DDBJ whole genome shotgun (WGS) entry which is preliminary data.</text>
</comment>
<dbReference type="Proteomes" id="UP000320095">
    <property type="component" value="Unassembled WGS sequence"/>
</dbReference>
<dbReference type="InterPro" id="IPR029787">
    <property type="entry name" value="Nucleotide_cyclase"/>
</dbReference>
<dbReference type="SUPFAM" id="SSF52540">
    <property type="entry name" value="P-loop containing nucleoside triphosphate hydrolases"/>
    <property type="match status" value="1"/>
</dbReference>
<dbReference type="PANTHER" id="PTHR47691">
    <property type="entry name" value="REGULATOR-RELATED"/>
    <property type="match status" value="1"/>
</dbReference>
<proteinExistence type="predicted"/>
<dbReference type="Gene3D" id="3.30.70.1230">
    <property type="entry name" value="Nucleotide cyclase"/>
    <property type="match status" value="1"/>
</dbReference>
<dbReference type="GO" id="GO:0035556">
    <property type="term" value="P:intracellular signal transduction"/>
    <property type="evidence" value="ECO:0007669"/>
    <property type="project" value="InterPro"/>
</dbReference>
<dbReference type="InterPro" id="IPR027417">
    <property type="entry name" value="P-loop_NTPase"/>
</dbReference>
<dbReference type="OrthoDB" id="4624147at2"/>
<dbReference type="InterPro" id="IPR058852">
    <property type="entry name" value="HTH_77"/>
</dbReference>
<dbReference type="Pfam" id="PF25872">
    <property type="entry name" value="HTH_77"/>
    <property type="match status" value="1"/>
</dbReference>
<reference evidence="2 3" key="1">
    <citation type="journal article" date="2019" name="Environ. Microbiol.">
        <title>Species interactions and distinct microbial communities in high Arctic permafrost affected cryosols are associated with the CH4 and CO2 gas fluxes.</title>
        <authorList>
            <person name="Altshuler I."/>
            <person name="Hamel J."/>
            <person name="Turney S."/>
            <person name="Magnuson E."/>
            <person name="Levesque R."/>
            <person name="Greer C."/>
            <person name="Whyte L.G."/>
        </authorList>
    </citation>
    <scope>NUCLEOTIDE SEQUENCE [LARGE SCALE GENOMIC DNA]</scope>
    <source>
        <strain evidence="2 3">S5.20</strain>
    </source>
</reference>
<sequence>MNPPTGVVTFLFTDIEGSTRRWETDAAAMRIALDAHDEALRKAIEGHGGWMFKHTGDGVIAAFASPPSAIDAAVAAQRALELPVRMGIATGEAERRGDDYFGVVLNRAARVMGAGHGGQILIADSTAELITGVDLIDLGPRRLRDVSRPVGIFQLRADGLGVKFPPLKVLNVTPGNLRRPVTSFIGRESDVADVVALLRGCRLVTLTGMGGVGKTRLSIEVAEHLTNEFTDGVWFFELAAVTDPAAVPDAVASVLGIAQQPGMSLVDSVALALEGRVRLLVFDNCEHVLDAAAGLIEAILARSKTAKIVATSRERLMVEGEQLWQVHSLDFGAGPESAAVRLFVERASAVAPRMSLAQAHDAAAVVEICRRLDGIPLAIELAASRMSSMTPSEICDRLDQRFRLLVGSRRAPERHQTLRHAVQWSYDQLDDAERAMLARISAFAGGFDLEGACAVSESDEYTTLDLLDALVRKSLVVVGRSDGRTRYSLLETIREFGTEMLTASGEATAVRIAHAHHFAGLETKILALWDSPQQREAYVWFATELPNLRTGFRWSADNGDLDAAVAIVTGTFFLGYGIDNYEPVAWAEELLEPARAVNHPRLAYLYAMASQCWLPGRIDDALRYGDAARLLIGSVGDELPFGAEGLLSTPYANSGQLELAIDWCRTNLRRGRDTHALTRSFLIFTLMVAGCEDEAMAVADGLIEDADTSRNPYTLTFALMVYGFAFRRTDPRRSREALQRGLEAAHETANRSNESQLAICLATVEATSVDPRAAFDCVTLAIRNLHDSGNITTVCSPLAILSTVLDRLGHHEPAATIAGFAINPFTAAAVPELTLSIVHLREALGDSAYEALAHAGQAMSNAEMVAYAYDQIDEAR</sequence>
<keyword evidence="3" id="KW-1185">Reference proteome</keyword>
<dbReference type="AlphaFoldDB" id="A0A502DZD4"/>
<evidence type="ECO:0000313" key="2">
    <source>
        <dbReference type="EMBL" id="TPG29812.1"/>
    </source>
</evidence>
<dbReference type="GO" id="GO:0004016">
    <property type="term" value="F:adenylate cyclase activity"/>
    <property type="evidence" value="ECO:0007669"/>
    <property type="project" value="UniProtKB-ARBA"/>
</dbReference>
<dbReference type="Pfam" id="PF00211">
    <property type="entry name" value="Guanylate_cyc"/>
    <property type="match status" value="1"/>
</dbReference>
<dbReference type="SMART" id="SM00044">
    <property type="entry name" value="CYCc"/>
    <property type="match status" value="1"/>
</dbReference>
<dbReference type="CDD" id="cd07302">
    <property type="entry name" value="CHD"/>
    <property type="match status" value="1"/>
</dbReference>
<dbReference type="PROSITE" id="PS50125">
    <property type="entry name" value="GUANYLATE_CYCLASE_2"/>
    <property type="match status" value="1"/>
</dbReference>
<accession>A0A502DZD4</accession>
<evidence type="ECO:0000313" key="3">
    <source>
        <dbReference type="Proteomes" id="UP000320095"/>
    </source>
</evidence>
<dbReference type="SUPFAM" id="SSF55073">
    <property type="entry name" value="Nucleotide cyclase"/>
    <property type="match status" value="1"/>
</dbReference>
<evidence type="ECO:0000259" key="1">
    <source>
        <dbReference type="PROSITE" id="PS50125"/>
    </source>
</evidence>
<protein>
    <submittedName>
        <fullName evidence="2">Adenylate/guanylate cyclase domain-containing protein</fullName>
    </submittedName>
</protein>
<dbReference type="GO" id="GO:0043531">
    <property type="term" value="F:ADP binding"/>
    <property type="evidence" value="ECO:0007669"/>
    <property type="project" value="InterPro"/>
</dbReference>
<dbReference type="Gene3D" id="3.40.50.300">
    <property type="entry name" value="P-loop containing nucleotide triphosphate hydrolases"/>
    <property type="match status" value="1"/>
</dbReference>
<dbReference type="InterPro" id="IPR001054">
    <property type="entry name" value="A/G_cyclase"/>
</dbReference>
<dbReference type="RefSeq" id="WP_140697375.1">
    <property type="nucleotide sequence ID" value="NZ_RCZG01000014.1"/>
</dbReference>
<name>A0A502DZD4_9MYCO</name>
<feature type="domain" description="Guanylate cyclase" evidence="1">
    <location>
        <begin position="9"/>
        <end position="112"/>
    </location>
</feature>
<gene>
    <name evidence="2" type="ORF">EAH80_25245</name>
</gene>
<dbReference type="PRINTS" id="PR00364">
    <property type="entry name" value="DISEASERSIST"/>
</dbReference>